<evidence type="ECO:0000256" key="1">
    <source>
        <dbReference type="ARBA" id="ARBA00004141"/>
    </source>
</evidence>
<dbReference type="CDD" id="cd13136">
    <property type="entry name" value="MATE_DinF_like"/>
    <property type="match status" value="1"/>
</dbReference>
<dbReference type="InterPro" id="IPR044644">
    <property type="entry name" value="DinF-like"/>
</dbReference>
<feature type="transmembrane region" description="Helical" evidence="6">
    <location>
        <begin position="130"/>
        <end position="152"/>
    </location>
</feature>
<dbReference type="AlphaFoldDB" id="A0A4R1PU75"/>
<feature type="transmembrane region" description="Helical" evidence="6">
    <location>
        <begin position="49"/>
        <end position="71"/>
    </location>
</feature>
<dbReference type="NCBIfam" id="TIGR00797">
    <property type="entry name" value="matE"/>
    <property type="match status" value="1"/>
</dbReference>
<comment type="similarity">
    <text evidence="2">Belongs to the multi antimicrobial extrusion (MATE) (TC 2.A.66.1) family.</text>
</comment>
<organism evidence="7 8">
    <name type="scientific">Anaerospora hongkongensis</name>
    <dbReference type="NCBI Taxonomy" id="244830"/>
    <lineage>
        <taxon>Bacteria</taxon>
        <taxon>Bacillati</taxon>
        <taxon>Bacillota</taxon>
        <taxon>Negativicutes</taxon>
        <taxon>Selenomonadales</taxon>
        <taxon>Sporomusaceae</taxon>
        <taxon>Anaerospora</taxon>
    </lineage>
</organism>
<sequence length="451" mass="48897">MAKASTVTWADHKRFLALALPLTVISLSTPLLGVVDTAIMGRLPQASYIGGVSIGVLIFNTLYWLLGFLRVSTSGFSAQASGRREKQASSLALFRPLVLALVMGVLMVLFQQPLKAAAFALMSPNETVWAVASMYFDIRVWGAPFALANYVIAGWLMGMARIKLSLYLQVTMNILNMLLAVYFVAGLGMSADGVATATLIAEVGSAFIGMALIARTGLISMASLSVKSIIDSTALVKMMKVNGDLFIRTACLLAVFNYFAVYGLRYGDTILAANAVLLQLHYVIAYLLSGFSNAATVSVGQAMGEKNALLFVKTVTLTALWGGGMAILLSVSVLFLQGPLIAVFTTLPDVQEIAYQYCYWIAVFPLAAFWGLQLYGIFVGATESAPIRNSMIYSLVVYFFILWFLVPYLQNHGVWLAFIVFSLGRSLFLWPYLPRLSKKITGTAAEAVFGD</sequence>
<keyword evidence="3 6" id="KW-0812">Transmembrane</keyword>
<comment type="caution">
    <text evidence="7">The sequence shown here is derived from an EMBL/GenBank/DDBJ whole genome shotgun (WGS) entry which is preliminary data.</text>
</comment>
<evidence type="ECO:0000256" key="6">
    <source>
        <dbReference type="SAM" id="Phobius"/>
    </source>
</evidence>
<feature type="transmembrane region" description="Helical" evidence="6">
    <location>
        <begin position="164"/>
        <end position="185"/>
    </location>
</feature>
<proteinExistence type="inferred from homology"/>
<evidence type="ECO:0000256" key="3">
    <source>
        <dbReference type="ARBA" id="ARBA00022692"/>
    </source>
</evidence>
<feature type="transmembrane region" description="Helical" evidence="6">
    <location>
        <begin position="92"/>
        <end position="110"/>
    </location>
</feature>
<evidence type="ECO:0000313" key="8">
    <source>
        <dbReference type="Proteomes" id="UP000295063"/>
    </source>
</evidence>
<dbReference type="GO" id="GO:0005886">
    <property type="term" value="C:plasma membrane"/>
    <property type="evidence" value="ECO:0007669"/>
    <property type="project" value="TreeGrafter"/>
</dbReference>
<dbReference type="GO" id="GO:0015297">
    <property type="term" value="F:antiporter activity"/>
    <property type="evidence" value="ECO:0007669"/>
    <property type="project" value="InterPro"/>
</dbReference>
<dbReference type="OrthoDB" id="9776324at2"/>
<comment type="subcellular location">
    <subcellularLocation>
        <location evidence="1">Membrane</location>
        <topology evidence="1">Multi-pass membrane protein</topology>
    </subcellularLocation>
</comment>
<evidence type="ECO:0000256" key="4">
    <source>
        <dbReference type="ARBA" id="ARBA00022989"/>
    </source>
</evidence>
<keyword evidence="5 6" id="KW-0472">Membrane</keyword>
<keyword evidence="4 6" id="KW-1133">Transmembrane helix</keyword>
<protein>
    <submittedName>
        <fullName evidence="7">MATE family multidrug resistance protein</fullName>
    </submittedName>
</protein>
<dbReference type="PANTHER" id="PTHR42893">
    <property type="entry name" value="PROTEIN DETOXIFICATION 44, CHLOROPLASTIC-RELATED"/>
    <property type="match status" value="1"/>
</dbReference>
<feature type="transmembrane region" description="Helical" evidence="6">
    <location>
        <begin position="357"/>
        <end position="378"/>
    </location>
</feature>
<dbReference type="InterPro" id="IPR002528">
    <property type="entry name" value="MATE_fam"/>
</dbReference>
<keyword evidence="8" id="KW-1185">Reference proteome</keyword>
<feature type="transmembrane region" description="Helical" evidence="6">
    <location>
        <begin position="245"/>
        <end position="264"/>
    </location>
</feature>
<feature type="transmembrane region" description="Helical" evidence="6">
    <location>
        <begin position="205"/>
        <end position="224"/>
    </location>
</feature>
<name>A0A4R1PU75_9FIRM</name>
<reference evidence="7 8" key="1">
    <citation type="submission" date="2019-03" db="EMBL/GenBank/DDBJ databases">
        <title>Genomic Encyclopedia of Type Strains, Phase IV (KMG-IV): sequencing the most valuable type-strain genomes for metagenomic binning, comparative biology and taxonomic classification.</title>
        <authorList>
            <person name="Goeker M."/>
        </authorList>
    </citation>
    <scope>NUCLEOTIDE SEQUENCE [LARGE SCALE GENOMIC DNA]</scope>
    <source>
        <strain evidence="7 8">DSM 15969</strain>
    </source>
</reference>
<dbReference type="Pfam" id="PF01554">
    <property type="entry name" value="MatE"/>
    <property type="match status" value="2"/>
</dbReference>
<dbReference type="Proteomes" id="UP000295063">
    <property type="component" value="Unassembled WGS sequence"/>
</dbReference>
<gene>
    <name evidence="7" type="ORF">EV210_112121</name>
</gene>
<accession>A0A4R1PU75</accession>
<dbReference type="GO" id="GO:0042910">
    <property type="term" value="F:xenobiotic transmembrane transporter activity"/>
    <property type="evidence" value="ECO:0007669"/>
    <property type="project" value="InterPro"/>
</dbReference>
<evidence type="ECO:0000256" key="5">
    <source>
        <dbReference type="ARBA" id="ARBA00023136"/>
    </source>
</evidence>
<feature type="transmembrane region" description="Helical" evidence="6">
    <location>
        <begin position="270"/>
        <end position="289"/>
    </location>
</feature>
<dbReference type="PANTHER" id="PTHR42893:SF46">
    <property type="entry name" value="PROTEIN DETOXIFICATION 44, CHLOROPLASTIC"/>
    <property type="match status" value="1"/>
</dbReference>
<feature type="transmembrane region" description="Helical" evidence="6">
    <location>
        <begin position="310"/>
        <end position="337"/>
    </location>
</feature>
<dbReference type="EMBL" id="SLUI01000012">
    <property type="protein sequence ID" value="TCL35460.1"/>
    <property type="molecule type" value="Genomic_DNA"/>
</dbReference>
<feature type="transmembrane region" description="Helical" evidence="6">
    <location>
        <begin position="390"/>
        <end position="409"/>
    </location>
</feature>
<evidence type="ECO:0000256" key="2">
    <source>
        <dbReference type="ARBA" id="ARBA00010199"/>
    </source>
</evidence>
<evidence type="ECO:0000313" key="7">
    <source>
        <dbReference type="EMBL" id="TCL35460.1"/>
    </source>
</evidence>
<dbReference type="RefSeq" id="WP_132082557.1">
    <property type="nucleotide sequence ID" value="NZ_SLUI01000012.1"/>
</dbReference>
<feature type="transmembrane region" description="Helical" evidence="6">
    <location>
        <begin position="415"/>
        <end position="433"/>
    </location>
</feature>